<feature type="domain" description="Heterokaryon incompatibility" evidence="2">
    <location>
        <begin position="378"/>
        <end position="465"/>
    </location>
</feature>
<evidence type="ECO:0000313" key="3">
    <source>
        <dbReference type="EMBL" id="KAF5705830.1"/>
    </source>
</evidence>
<proteinExistence type="predicted"/>
<dbReference type="Proteomes" id="UP000532311">
    <property type="component" value="Unassembled WGS sequence"/>
</dbReference>
<evidence type="ECO:0000256" key="1">
    <source>
        <dbReference type="SAM" id="MobiDB-lite"/>
    </source>
</evidence>
<dbReference type="EMBL" id="JAAQPF010000338">
    <property type="protein sequence ID" value="KAF5705830.1"/>
    <property type="molecule type" value="Genomic_DNA"/>
</dbReference>
<name>A0A8H5Y4M2_9HYPO</name>
<dbReference type="Pfam" id="PF06985">
    <property type="entry name" value="HET"/>
    <property type="match status" value="1"/>
</dbReference>
<comment type="caution">
    <text evidence="3">The sequence shown here is derived from an EMBL/GenBank/DDBJ whole genome shotgun (WGS) entry which is preliminary data.</text>
</comment>
<feature type="region of interest" description="Disordered" evidence="1">
    <location>
        <begin position="1863"/>
        <end position="1938"/>
    </location>
</feature>
<accession>A0A8H5Y4M2</accession>
<dbReference type="PANTHER" id="PTHR10622">
    <property type="entry name" value="HET DOMAIN-CONTAINING PROTEIN"/>
    <property type="match status" value="1"/>
</dbReference>
<feature type="compositionally biased region" description="Polar residues" evidence="1">
    <location>
        <begin position="911"/>
        <end position="925"/>
    </location>
</feature>
<sequence length="1938" mass="218326">MANLLRQDILSKTPIPQDESPLYAKLPGEVRDSIFSYALTDHLDPAPTKKFRENTCYTRPSYLASQSTDTRLLRTCRAIYRETWFKPFLLREHTEWATGEDRAPPPDKAPPRLDLMLSMISKSLGTGNVEIERLRVFAQMYRLEDHGLENILHIPHLAPRTITLTIRHTDWWYWEEDEPLHIEGNWIEGVCQVLTPSTTQFCIELESLERKKDQVDKIAKQMVDAWFFKRPDGVVLYADTSDANRKVSRWSGSSTWHGQRWTRDETEPHKLDYYIVSITFRPLISIERSGGSVSERAIKESKEPQALGRPKLSLPDNQERIETESPCELVSDSDEDAGFTGFEQDSDNDEWYAQMEEIYGNGRFMNGLFDDASAYPPYAILSHCWYSSEQELTFKDFEDLSQHTSKPGYSKIISACHAAITQGYEWLWVDNVCINGEDAVEKEETMKIFYSMFLKAGVCLLYLSEIPNANIKDDDKEILSSEIRKSRWVSRAWTYKELIPPHKSVFYAADWSQLDPEFQAEINANILGVDQHDDSRDDKEQSHFPSEGLTGAGSLSSFPSSSSAQSIDEEDPSVFEDHNQTPRSPNSQRIENGFFKLIKRVDRVDLPMEPREDLRIRNVSALRIDERNQRGLATLFDINRGPSDPQANSQSGIRILILDNDHAVGNTLSWLLKRFITAQVTVDSGYVVNLKGSGYDIVFARGTGAPLLYMPPNYSHRGAVRILKKCLTMPLPPSSVPATVSFDIYGEYHVICESQKQGYLTDLTSAVLRVEKVYENDFTLMFGVSFSDGSVHWPQMSFSDLASHNSFGEPVAQDQLSGHPNIHLATSSLSDYQQAGDDLPDIYLRPIKEGAPSDSYPLEPGLINTQSPYIYGSVQSEDIANSPCSSTFDLTVQSHETRPSTVPTSLLHKAQNPNEALDSLQTTECQAEGEGRISSSHHREEQNQWSPGESENDRTDCDTATTYSFDTLSDDPKFVYFQAFIDQLAEDVRAATEGTILQNVGQAFLDQTLRDFAWKLHEESTNPFQLETSVIIHRKRRNIIDLLDFQVPALEEAESVSGQSLGDSEAENEEEIPKVPFKKAEEMIVDWVVDVKSGEPSELSQMPQYRQFIQGSQAYRWLLTKISQQSRLSCEEPSLMDKIGNTIREKLKECIPHHKMSRKKASIEFEVSYIVELDAIGIMKESGISSSFHKALPNIRCLTGKCDEAQATSVAEYMDQTWPQSGGAIISLFQDLLSDQERFLTAPTWPETTRRRVSNTCLLEGTMNQGHNRDVRYKIRARGGYYAVSEVGEQIAWLASVFQVHKHTGFRSIIPHVTDFSAMASKNNSGTINAVKGKCSFSFSTRSETAYNPSQGFCWERLFGSLNIIRGYPILRRSVPKSGLEVSLRYAASIVGSWEVVQWDKRLVIKGFNMLMVATQVTADVVVWHLLVSEEPGERISYVDPRLDHIDIRPSEEMSLRHIEGKRHIIGWCTKATDLCGHPTANLEIKPGGLPKASASIVVDKLYIEGGSPVTVGFMLDVNKKGKPFWLQREKDYPSLLNWVKLQPVVFYDVEEHRAWLVDGASALLHLVRISLHLDINDPESAYDWVYDPSKLKDHWPDVGSRQAALQTLKSWENRALNVYIVNKHMDSNGVPVTKYSTFEERVKRILHSIEVLVDRQAQAASQDGIKVSQSLDPRRDIVGFDIVDVIDPSVPIYPRIQHVNSWGHGWIDLITTIGITTLFGRVFGELIRADEPDLICPSWRSVPGGKDYLAASISTMQMLHEKRLLRMEPGLIGGELTKKITWVAAKEASLNCKCLQKQGRSNVPARAECNHNPVQFLAKRWWSRTIPHGLKPVQLESLDPKGAVIFGHTVLGLRTGERLAPKQADDDGAASTTSGEQAQDASATGSVVSQTTSITVPSVGHSSQDAGSAQQSLDSTTNATSEGKKKRWSKFKDWVKR</sequence>
<feature type="compositionally biased region" description="Low complexity" evidence="1">
    <location>
        <begin position="554"/>
        <end position="566"/>
    </location>
</feature>
<feature type="compositionally biased region" description="Polar residues" evidence="1">
    <location>
        <begin position="893"/>
        <end position="904"/>
    </location>
</feature>
<keyword evidence="4" id="KW-1185">Reference proteome</keyword>
<feature type="region of interest" description="Disordered" evidence="1">
    <location>
        <begin position="893"/>
        <end position="958"/>
    </location>
</feature>
<organism evidence="3 4">
    <name type="scientific">Fusarium globosum</name>
    <dbReference type="NCBI Taxonomy" id="78864"/>
    <lineage>
        <taxon>Eukaryota</taxon>
        <taxon>Fungi</taxon>
        <taxon>Dikarya</taxon>
        <taxon>Ascomycota</taxon>
        <taxon>Pezizomycotina</taxon>
        <taxon>Sordariomycetes</taxon>
        <taxon>Hypocreomycetidae</taxon>
        <taxon>Hypocreales</taxon>
        <taxon>Nectriaceae</taxon>
        <taxon>Fusarium</taxon>
        <taxon>Fusarium fujikuroi species complex</taxon>
    </lineage>
</organism>
<dbReference type="PANTHER" id="PTHR10622:SF10">
    <property type="entry name" value="HET DOMAIN-CONTAINING PROTEIN"/>
    <property type="match status" value="1"/>
</dbReference>
<protein>
    <recommendedName>
        <fullName evidence="2">Heterokaryon incompatibility domain-containing protein</fullName>
    </recommendedName>
</protein>
<feature type="region of interest" description="Disordered" evidence="1">
    <location>
        <begin position="531"/>
        <end position="589"/>
    </location>
</feature>
<gene>
    <name evidence="3" type="ORF">FGLOB1_7727</name>
</gene>
<evidence type="ECO:0000259" key="2">
    <source>
        <dbReference type="Pfam" id="PF06985"/>
    </source>
</evidence>
<dbReference type="InterPro" id="IPR010730">
    <property type="entry name" value="HET"/>
</dbReference>
<feature type="compositionally biased region" description="Polar residues" evidence="1">
    <location>
        <begin position="1871"/>
        <end position="1922"/>
    </location>
</feature>
<evidence type="ECO:0000313" key="4">
    <source>
        <dbReference type="Proteomes" id="UP000532311"/>
    </source>
</evidence>
<feature type="compositionally biased region" description="Basic and acidic residues" evidence="1">
    <location>
        <begin position="531"/>
        <end position="542"/>
    </location>
</feature>
<reference evidence="3 4" key="1">
    <citation type="submission" date="2020-05" db="EMBL/GenBank/DDBJ databases">
        <title>Identification and distribution of gene clusters putatively required for synthesis of sphingolipid metabolism inhibitors in phylogenetically diverse species of the filamentous fungus Fusarium.</title>
        <authorList>
            <person name="Kim H.-S."/>
            <person name="Busman M."/>
            <person name="Brown D.W."/>
            <person name="Divon H."/>
            <person name="Uhlig S."/>
            <person name="Proctor R.H."/>
        </authorList>
    </citation>
    <scope>NUCLEOTIDE SEQUENCE [LARGE SCALE GENOMIC DNA]</scope>
    <source>
        <strain evidence="3 4">NRRL 26131</strain>
    </source>
</reference>